<dbReference type="PANTHER" id="PTHR43777">
    <property type="entry name" value="MOLYBDENUM COFACTOR CYTIDYLYLTRANSFERASE"/>
    <property type="match status" value="1"/>
</dbReference>
<comment type="caution">
    <text evidence="2">The sequence shown here is derived from an EMBL/GenBank/DDBJ whole genome shotgun (WGS) entry which is preliminary data.</text>
</comment>
<dbReference type="InterPro" id="IPR029044">
    <property type="entry name" value="Nucleotide-diphossugar_trans"/>
</dbReference>
<dbReference type="CDD" id="cd04182">
    <property type="entry name" value="GT_2_like_f"/>
    <property type="match status" value="1"/>
</dbReference>
<evidence type="ECO:0000259" key="1">
    <source>
        <dbReference type="Pfam" id="PF12804"/>
    </source>
</evidence>
<organism evidence="2 3">
    <name type="scientific">Loigolactobacillus jiayinensis</name>
    <dbReference type="NCBI Taxonomy" id="2486016"/>
    <lineage>
        <taxon>Bacteria</taxon>
        <taxon>Bacillati</taxon>
        <taxon>Bacillota</taxon>
        <taxon>Bacilli</taxon>
        <taxon>Lactobacillales</taxon>
        <taxon>Lactobacillaceae</taxon>
        <taxon>Loigolactobacillus</taxon>
    </lineage>
</organism>
<dbReference type="Gene3D" id="3.90.550.10">
    <property type="entry name" value="Spore Coat Polysaccharide Biosynthesis Protein SpsA, Chain A"/>
    <property type="match status" value="1"/>
</dbReference>
<evidence type="ECO:0000313" key="3">
    <source>
        <dbReference type="Proteomes" id="UP001596289"/>
    </source>
</evidence>
<dbReference type="SUPFAM" id="SSF53448">
    <property type="entry name" value="Nucleotide-diphospho-sugar transferases"/>
    <property type="match status" value="1"/>
</dbReference>
<proteinExistence type="predicted"/>
<dbReference type="RefSeq" id="WP_125552952.1">
    <property type="nucleotide sequence ID" value="NZ_JBHSSL010000029.1"/>
</dbReference>
<keyword evidence="3" id="KW-1185">Reference proteome</keyword>
<accession>A0ABW1RE56</accession>
<reference evidence="3" key="1">
    <citation type="journal article" date="2019" name="Int. J. Syst. Evol. Microbiol.">
        <title>The Global Catalogue of Microorganisms (GCM) 10K type strain sequencing project: providing services to taxonomists for standard genome sequencing and annotation.</title>
        <authorList>
            <consortium name="The Broad Institute Genomics Platform"/>
            <consortium name="The Broad Institute Genome Sequencing Center for Infectious Disease"/>
            <person name="Wu L."/>
            <person name="Ma J."/>
        </authorList>
    </citation>
    <scope>NUCLEOTIDE SEQUENCE [LARGE SCALE GENOMIC DNA]</scope>
    <source>
        <strain evidence="3">CCM 8904</strain>
    </source>
</reference>
<sequence>MLAQTSVVIMASGYSKRMGRNKLFLQYRGQTFLTRTLQLIQQAHFLKTILVIKQEDVARQIFSTDITVIVNPISDYGQSTSVRLGAAAAIGQGCLFVPIDQPLLDIATLTKIVNCGNEHNIVFPSGDGSAGSPVYFGCDFFAELKQVTGQTGGRQVKQQHRSAWHPVVVDPQKIQDIDTAQQYQRLLKG</sequence>
<gene>
    <name evidence="2" type="ORF">ACFQGP_05580</name>
</gene>
<protein>
    <submittedName>
        <fullName evidence="2">NTP transferase domain-containing protein</fullName>
    </submittedName>
</protein>
<dbReference type="InterPro" id="IPR025877">
    <property type="entry name" value="MobA-like_NTP_Trfase"/>
</dbReference>
<dbReference type="EMBL" id="JBHSSL010000029">
    <property type="protein sequence ID" value="MFC6170053.1"/>
    <property type="molecule type" value="Genomic_DNA"/>
</dbReference>
<name>A0ABW1RE56_9LACO</name>
<feature type="domain" description="MobA-like NTP transferase" evidence="1">
    <location>
        <begin position="7"/>
        <end position="160"/>
    </location>
</feature>
<dbReference type="PANTHER" id="PTHR43777:SF1">
    <property type="entry name" value="MOLYBDENUM COFACTOR CYTIDYLYLTRANSFERASE"/>
    <property type="match status" value="1"/>
</dbReference>
<dbReference type="Proteomes" id="UP001596289">
    <property type="component" value="Unassembled WGS sequence"/>
</dbReference>
<keyword evidence="2" id="KW-0808">Transferase</keyword>
<dbReference type="GO" id="GO:0016740">
    <property type="term" value="F:transferase activity"/>
    <property type="evidence" value="ECO:0007669"/>
    <property type="project" value="UniProtKB-KW"/>
</dbReference>
<dbReference type="Pfam" id="PF12804">
    <property type="entry name" value="NTP_transf_3"/>
    <property type="match status" value="1"/>
</dbReference>
<evidence type="ECO:0000313" key="2">
    <source>
        <dbReference type="EMBL" id="MFC6170053.1"/>
    </source>
</evidence>